<name>A0AAV7I8X4_COTGL</name>
<dbReference type="Proteomes" id="UP000826195">
    <property type="component" value="Unassembled WGS sequence"/>
</dbReference>
<protein>
    <submittedName>
        <fullName evidence="1">Uncharacterized protein</fullName>
    </submittedName>
</protein>
<evidence type="ECO:0000313" key="1">
    <source>
        <dbReference type="EMBL" id="KAH0546630.1"/>
    </source>
</evidence>
<comment type="caution">
    <text evidence="1">The sequence shown here is derived from an EMBL/GenBank/DDBJ whole genome shotgun (WGS) entry which is preliminary data.</text>
</comment>
<dbReference type="AlphaFoldDB" id="A0AAV7I8X4"/>
<dbReference type="EMBL" id="JAHXZJ010002237">
    <property type="protein sequence ID" value="KAH0546630.1"/>
    <property type="molecule type" value="Genomic_DNA"/>
</dbReference>
<proteinExistence type="predicted"/>
<gene>
    <name evidence="1" type="ORF">KQX54_012473</name>
</gene>
<reference evidence="1 2" key="1">
    <citation type="journal article" date="2021" name="J. Hered.">
        <title>A chromosome-level genome assembly of the parasitoid wasp, Cotesia glomerata (Hymenoptera: Braconidae).</title>
        <authorList>
            <person name="Pinto B.J."/>
            <person name="Weis J.J."/>
            <person name="Gamble T."/>
            <person name="Ode P.J."/>
            <person name="Paul R."/>
            <person name="Zaspel J.M."/>
        </authorList>
    </citation>
    <scope>NUCLEOTIDE SEQUENCE [LARGE SCALE GENOMIC DNA]</scope>
    <source>
        <strain evidence="1">CgM1</strain>
    </source>
</reference>
<organism evidence="1 2">
    <name type="scientific">Cotesia glomerata</name>
    <name type="common">Lepidopteran parasitic wasp</name>
    <name type="synonym">Apanteles glomeratus</name>
    <dbReference type="NCBI Taxonomy" id="32391"/>
    <lineage>
        <taxon>Eukaryota</taxon>
        <taxon>Metazoa</taxon>
        <taxon>Ecdysozoa</taxon>
        <taxon>Arthropoda</taxon>
        <taxon>Hexapoda</taxon>
        <taxon>Insecta</taxon>
        <taxon>Pterygota</taxon>
        <taxon>Neoptera</taxon>
        <taxon>Endopterygota</taxon>
        <taxon>Hymenoptera</taxon>
        <taxon>Apocrita</taxon>
        <taxon>Ichneumonoidea</taxon>
        <taxon>Braconidae</taxon>
        <taxon>Microgastrinae</taxon>
        <taxon>Cotesia</taxon>
    </lineage>
</organism>
<accession>A0AAV7I8X4</accession>
<evidence type="ECO:0000313" key="2">
    <source>
        <dbReference type="Proteomes" id="UP000826195"/>
    </source>
</evidence>
<keyword evidence="2" id="KW-1185">Reference proteome</keyword>
<sequence length="90" mass="10283">MTGLWVDKVEPDINLFLKPFVDEENDLSNKGLKWKLGEETITSKFIPLCACFDSVARCKVLNMKQYNESVPIKKTDESINNQMLLASTKE</sequence>